<gene>
    <name evidence="2" type="ORF">FHX52_4576</name>
</gene>
<evidence type="ECO:0000313" key="2">
    <source>
        <dbReference type="EMBL" id="TQN45336.1"/>
    </source>
</evidence>
<feature type="domain" description="N-acetyltransferase" evidence="1">
    <location>
        <begin position="21"/>
        <end position="175"/>
    </location>
</feature>
<keyword evidence="2" id="KW-0689">Ribosomal protein</keyword>
<dbReference type="Gene3D" id="3.40.630.30">
    <property type="match status" value="1"/>
</dbReference>
<reference evidence="2 3" key="1">
    <citation type="submission" date="2019-06" db="EMBL/GenBank/DDBJ databases">
        <title>Sequencing the genomes of 1000 actinobacteria strains.</title>
        <authorList>
            <person name="Klenk H.-P."/>
        </authorList>
    </citation>
    <scope>NUCLEOTIDE SEQUENCE [LARGE SCALE GENOMIC DNA]</scope>
    <source>
        <strain evidence="2 3">DSM 21776</strain>
    </source>
</reference>
<dbReference type="Pfam" id="PF00583">
    <property type="entry name" value="Acetyltransf_1"/>
    <property type="match status" value="1"/>
</dbReference>
<dbReference type="SUPFAM" id="SSF55729">
    <property type="entry name" value="Acyl-CoA N-acyltransferases (Nat)"/>
    <property type="match status" value="1"/>
</dbReference>
<comment type="caution">
    <text evidence="2">The sequence shown here is derived from an EMBL/GenBank/DDBJ whole genome shotgun (WGS) entry which is preliminary data.</text>
</comment>
<sequence length="175" mass="18858">MTTGVGGVQVGLCESGPVRDWMIRRATPADAGAVVELRALMFASMGVPGVDEPQWRQAAHAWLERELGGRHTCVALAVGPDDRAVASAMAALRFETPSPVNPNGVWGLVNNVATRPAARRQGLARACVVEVLGWLREETEAHVVELFATGEGSGLYEQLGFTRTAWPAMRLRLDR</sequence>
<evidence type="ECO:0000313" key="3">
    <source>
        <dbReference type="Proteomes" id="UP000320085"/>
    </source>
</evidence>
<dbReference type="RefSeq" id="WP_246070338.1">
    <property type="nucleotide sequence ID" value="NZ_BAAAQC010000013.1"/>
</dbReference>
<dbReference type="GO" id="GO:0016747">
    <property type="term" value="F:acyltransferase activity, transferring groups other than amino-acyl groups"/>
    <property type="evidence" value="ECO:0007669"/>
    <property type="project" value="InterPro"/>
</dbReference>
<proteinExistence type="predicted"/>
<dbReference type="AlphaFoldDB" id="A0A543PMP2"/>
<dbReference type="InterPro" id="IPR000182">
    <property type="entry name" value="GNAT_dom"/>
</dbReference>
<dbReference type="EMBL" id="VFQF01000003">
    <property type="protein sequence ID" value="TQN45336.1"/>
    <property type="molecule type" value="Genomic_DNA"/>
</dbReference>
<accession>A0A543PMP2</accession>
<evidence type="ECO:0000259" key="1">
    <source>
        <dbReference type="PROSITE" id="PS51186"/>
    </source>
</evidence>
<dbReference type="InterPro" id="IPR016181">
    <property type="entry name" value="Acyl_CoA_acyltransferase"/>
</dbReference>
<name>A0A543PMP2_9MICO</name>
<dbReference type="GO" id="GO:0005840">
    <property type="term" value="C:ribosome"/>
    <property type="evidence" value="ECO:0007669"/>
    <property type="project" value="UniProtKB-KW"/>
</dbReference>
<protein>
    <submittedName>
        <fullName evidence="2">Ribosomal protein S18 acetylase RimI-like enzyme</fullName>
    </submittedName>
</protein>
<organism evidence="2 3">
    <name type="scientific">Humibacillus xanthopallidus</name>
    <dbReference type="NCBI Taxonomy" id="412689"/>
    <lineage>
        <taxon>Bacteria</taxon>
        <taxon>Bacillati</taxon>
        <taxon>Actinomycetota</taxon>
        <taxon>Actinomycetes</taxon>
        <taxon>Micrococcales</taxon>
        <taxon>Intrasporangiaceae</taxon>
        <taxon>Humibacillus</taxon>
    </lineage>
</organism>
<dbReference type="Proteomes" id="UP000320085">
    <property type="component" value="Unassembled WGS sequence"/>
</dbReference>
<dbReference type="CDD" id="cd04301">
    <property type="entry name" value="NAT_SF"/>
    <property type="match status" value="1"/>
</dbReference>
<keyword evidence="2" id="KW-0687">Ribonucleoprotein</keyword>
<dbReference type="PROSITE" id="PS51186">
    <property type="entry name" value="GNAT"/>
    <property type="match status" value="1"/>
</dbReference>